<dbReference type="PANTHER" id="PTHR42784:SF1">
    <property type="entry name" value="PYRANOSE 2-OXIDASE"/>
    <property type="match status" value="1"/>
</dbReference>
<evidence type="ECO:0000256" key="7">
    <source>
        <dbReference type="ARBA" id="ARBA00022630"/>
    </source>
</evidence>
<evidence type="ECO:0000256" key="6">
    <source>
        <dbReference type="ARBA" id="ARBA00016408"/>
    </source>
</evidence>
<organism evidence="15 16">
    <name type="scientific">Rhizoctonia solani</name>
    <dbReference type="NCBI Taxonomy" id="456999"/>
    <lineage>
        <taxon>Eukaryota</taxon>
        <taxon>Fungi</taxon>
        <taxon>Dikarya</taxon>
        <taxon>Basidiomycota</taxon>
        <taxon>Agaricomycotina</taxon>
        <taxon>Agaricomycetes</taxon>
        <taxon>Cantharellales</taxon>
        <taxon>Ceratobasidiaceae</taxon>
        <taxon>Rhizoctonia</taxon>
    </lineage>
</organism>
<evidence type="ECO:0000256" key="2">
    <source>
        <dbReference type="ARBA" id="ARBA00001974"/>
    </source>
</evidence>
<evidence type="ECO:0000259" key="14">
    <source>
        <dbReference type="Pfam" id="PF05199"/>
    </source>
</evidence>
<keyword evidence="7" id="KW-0285">Flavoprotein</keyword>
<feature type="domain" description="Glucose-methanol-choline oxidoreductase N-terminal" evidence="13">
    <location>
        <begin position="295"/>
        <end position="343"/>
    </location>
</feature>
<keyword evidence="8" id="KW-0274">FAD</keyword>
<comment type="subunit">
    <text evidence="4">Homotetramer.</text>
</comment>
<dbReference type="EMBL" id="CAJMXA010000890">
    <property type="protein sequence ID" value="CAE6445783.1"/>
    <property type="molecule type" value="Genomic_DNA"/>
</dbReference>
<keyword evidence="9" id="KW-0560">Oxidoreductase</keyword>
<protein>
    <recommendedName>
        <fullName evidence="6">Pyranose 2-oxidase</fullName>
        <ecNumber evidence="5">1.1.3.10</ecNumber>
    </recommendedName>
    <alternativeName>
        <fullName evidence="11">FAD-oxidoreductase</fullName>
    </alternativeName>
    <alternativeName>
        <fullName evidence="10">Glucose 2-oxidase</fullName>
    </alternativeName>
    <alternativeName>
        <fullName evidence="12">Pyranose:oxygen 2-oxidoreductase</fullName>
    </alternativeName>
</protein>
<dbReference type="SUPFAM" id="SSF51905">
    <property type="entry name" value="FAD/NAD(P)-binding domain"/>
    <property type="match status" value="1"/>
</dbReference>
<proteinExistence type="inferred from homology"/>
<reference evidence="15" key="1">
    <citation type="submission" date="2021-01" db="EMBL/GenBank/DDBJ databases">
        <authorList>
            <person name="Kaushik A."/>
        </authorList>
    </citation>
    <scope>NUCLEOTIDE SEQUENCE</scope>
    <source>
        <strain evidence="15">AG6-10EEA</strain>
    </source>
</reference>
<dbReference type="InterPro" id="IPR007867">
    <property type="entry name" value="GMC_OxRtase_C"/>
</dbReference>
<gene>
    <name evidence="15" type="ORF">RDB_LOCUS42274</name>
</gene>
<dbReference type="Proteomes" id="UP000663853">
    <property type="component" value="Unassembled WGS sequence"/>
</dbReference>
<comment type="caution">
    <text evidence="15">The sequence shown here is derived from an EMBL/GenBank/DDBJ whole genome shotgun (WGS) entry which is preliminary data.</text>
</comment>
<evidence type="ECO:0000256" key="11">
    <source>
        <dbReference type="ARBA" id="ARBA00031159"/>
    </source>
</evidence>
<dbReference type="InterPro" id="IPR000172">
    <property type="entry name" value="GMC_OxRdtase_N"/>
</dbReference>
<dbReference type="SUPFAM" id="SSF54373">
    <property type="entry name" value="FAD-linked reductases, C-terminal domain"/>
    <property type="match status" value="1"/>
</dbReference>
<evidence type="ECO:0000256" key="5">
    <source>
        <dbReference type="ARBA" id="ARBA00013082"/>
    </source>
</evidence>
<feature type="domain" description="Glucose-methanol-choline oxidoreductase C-terminal" evidence="14">
    <location>
        <begin position="448"/>
        <end position="575"/>
    </location>
</feature>
<dbReference type="EC" id="1.1.3.10" evidence="5"/>
<comment type="cofactor">
    <cofactor evidence="2">
        <name>FAD</name>
        <dbReference type="ChEBI" id="CHEBI:57692"/>
    </cofactor>
</comment>
<dbReference type="Pfam" id="PF05199">
    <property type="entry name" value="GMC_oxred_C"/>
    <property type="match status" value="1"/>
</dbReference>
<comment type="similarity">
    <text evidence="3">Belongs to the GMC oxidoreductase family.</text>
</comment>
<evidence type="ECO:0000256" key="12">
    <source>
        <dbReference type="ARBA" id="ARBA00031330"/>
    </source>
</evidence>
<dbReference type="NCBIfam" id="TIGR02462">
    <property type="entry name" value="pyranose_ox"/>
    <property type="match status" value="1"/>
</dbReference>
<dbReference type="AlphaFoldDB" id="A0A8H3B1Q1"/>
<sequence>MSQYNPATGGGPKSDPETVTFDVFIAGSGPIGCTFAREILDNTQGSNVCMVEMGARDNPVIGRHHKNSVKYQKDIDAFVNVIKGALQPVSVPPASTYMPTLGAGAWAPPLGKKLVSSFYNPEQKPEINLPGCAITRTVGGMSTHWTCACPIPHTDERKESPLPEKELLDLIDEAAKRLNVNSDQYDCSVRHNLVKNILKATYTGQREDHDIVTNLPLAVERNSDNDELVTWSGADTVLGETYATDNDPRFTLLPEHKLYGFVREGTPDSGDPKDPYKDLYKGTGPIKFAYVKNLKTNKYITIQAKHYVVACGAVATPQVLWNSGFGEYDEKKEAELPALGHYLAEQSIAFCQIVLDRNVVNNIKDSPYLDEKLREKCRQHAQKFPEDPIHIPFTDPEPQVTMQYTRDTPWHTQIHRDAFSYGDVGPRADPRLIVDLRFFGRQEVKQSNCVRFSPKHTDIYGMPQATFEVTRSDADAENDRRMMLAMCEAAKTLGDFLPGSYPQFMAPGLALHITGTTRLGKVEKAKEGTKQEYPDDSVADEYSQVHRHPNLYVGGNNVIPDSTACNPTRTSVAYAMKSARHIVARLNKK</sequence>
<dbReference type="InterPro" id="IPR012814">
    <property type="entry name" value="P2OX"/>
</dbReference>
<dbReference type="GO" id="GO:0050233">
    <property type="term" value="F:pyranose oxidase activity"/>
    <property type="evidence" value="ECO:0007669"/>
    <property type="project" value="UniProtKB-EC"/>
</dbReference>
<name>A0A8H3B1Q1_9AGAM</name>
<evidence type="ECO:0000313" key="16">
    <source>
        <dbReference type="Proteomes" id="UP000663853"/>
    </source>
</evidence>
<evidence type="ECO:0000256" key="8">
    <source>
        <dbReference type="ARBA" id="ARBA00022827"/>
    </source>
</evidence>
<evidence type="ECO:0000256" key="10">
    <source>
        <dbReference type="ARBA" id="ARBA00030508"/>
    </source>
</evidence>
<accession>A0A8H3B1Q1</accession>
<comment type="catalytic activity">
    <reaction evidence="1">
        <text>D-glucose + O2 = 2-dehydro-D-glucose + H2O2</text>
        <dbReference type="Rhea" id="RHEA:10552"/>
        <dbReference type="ChEBI" id="CHEBI:4167"/>
        <dbReference type="ChEBI" id="CHEBI:15379"/>
        <dbReference type="ChEBI" id="CHEBI:16240"/>
        <dbReference type="ChEBI" id="CHEBI:16609"/>
        <dbReference type="EC" id="1.1.3.10"/>
    </reaction>
</comment>
<evidence type="ECO:0000256" key="4">
    <source>
        <dbReference type="ARBA" id="ARBA00011881"/>
    </source>
</evidence>
<evidence type="ECO:0000256" key="1">
    <source>
        <dbReference type="ARBA" id="ARBA00000827"/>
    </source>
</evidence>
<dbReference type="Gene3D" id="3.50.50.60">
    <property type="entry name" value="FAD/NAD(P)-binding domain"/>
    <property type="match status" value="2"/>
</dbReference>
<evidence type="ECO:0000313" key="15">
    <source>
        <dbReference type="EMBL" id="CAE6445783.1"/>
    </source>
</evidence>
<dbReference type="GO" id="GO:0050660">
    <property type="term" value="F:flavin adenine dinucleotide binding"/>
    <property type="evidence" value="ECO:0007669"/>
    <property type="project" value="InterPro"/>
</dbReference>
<evidence type="ECO:0000259" key="13">
    <source>
        <dbReference type="Pfam" id="PF00732"/>
    </source>
</evidence>
<dbReference type="Pfam" id="PF00732">
    <property type="entry name" value="GMC_oxred_N"/>
    <property type="match status" value="1"/>
</dbReference>
<dbReference type="InterPro" id="IPR051473">
    <property type="entry name" value="P2Ox-like"/>
</dbReference>
<dbReference type="PANTHER" id="PTHR42784">
    <property type="entry name" value="PYRANOSE 2-OXIDASE"/>
    <property type="match status" value="1"/>
</dbReference>
<evidence type="ECO:0000256" key="3">
    <source>
        <dbReference type="ARBA" id="ARBA00010790"/>
    </source>
</evidence>
<dbReference type="InterPro" id="IPR036188">
    <property type="entry name" value="FAD/NAD-bd_sf"/>
</dbReference>
<evidence type="ECO:0000256" key="9">
    <source>
        <dbReference type="ARBA" id="ARBA00023002"/>
    </source>
</evidence>